<keyword evidence="2" id="KW-1185">Reference proteome</keyword>
<proteinExistence type="predicted"/>
<reference evidence="1" key="1">
    <citation type="submission" date="2021-01" db="EMBL/GenBank/DDBJ databases">
        <authorList>
            <consortium name="Genoscope - CEA"/>
            <person name="William W."/>
        </authorList>
    </citation>
    <scope>NUCLEOTIDE SEQUENCE</scope>
</reference>
<sequence length="67" mass="7958">MQIEEKHFATKNPIISQQDIKIKLKKVIALQLNEQLIIGYSIQKSDSKLHFNQFLKFLEVKQNYQQV</sequence>
<name>A0A8S1TZ30_PAROT</name>
<dbReference type="Proteomes" id="UP000683925">
    <property type="component" value="Unassembled WGS sequence"/>
</dbReference>
<comment type="caution">
    <text evidence="1">The sequence shown here is derived from an EMBL/GenBank/DDBJ whole genome shotgun (WGS) entry which is preliminary data.</text>
</comment>
<dbReference type="EMBL" id="CAJJDP010000034">
    <property type="protein sequence ID" value="CAD8157600.1"/>
    <property type="molecule type" value="Genomic_DNA"/>
</dbReference>
<organism evidence="1 2">
    <name type="scientific">Paramecium octaurelia</name>
    <dbReference type="NCBI Taxonomy" id="43137"/>
    <lineage>
        <taxon>Eukaryota</taxon>
        <taxon>Sar</taxon>
        <taxon>Alveolata</taxon>
        <taxon>Ciliophora</taxon>
        <taxon>Intramacronucleata</taxon>
        <taxon>Oligohymenophorea</taxon>
        <taxon>Peniculida</taxon>
        <taxon>Parameciidae</taxon>
        <taxon>Paramecium</taxon>
    </lineage>
</organism>
<gene>
    <name evidence="1" type="ORF">POCTA_138.1.T0340054</name>
</gene>
<evidence type="ECO:0000313" key="2">
    <source>
        <dbReference type="Proteomes" id="UP000683925"/>
    </source>
</evidence>
<accession>A0A8S1TZ30</accession>
<dbReference type="AlphaFoldDB" id="A0A8S1TZ30"/>
<protein>
    <submittedName>
        <fullName evidence="1">Uncharacterized protein</fullName>
    </submittedName>
</protein>
<evidence type="ECO:0000313" key="1">
    <source>
        <dbReference type="EMBL" id="CAD8157600.1"/>
    </source>
</evidence>